<evidence type="ECO:0000313" key="2">
    <source>
        <dbReference type="Proteomes" id="UP000636800"/>
    </source>
</evidence>
<evidence type="ECO:0000313" key="1">
    <source>
        <dbReference type="EMBL" id="KAG0447479.1"/>
    </source>
</evidence>
<accession>A0A835P8A3</accession>
<dbReference type="AlphaFoldDB" id="A0A835P8A3"/>
<dbReference type="Proteomes" id="UP000636800">
    <property type="component" value="Unassembled WGS sequence"/>
</dbReference>
<sequence length="80" mass="8666">MVGMKIKHVRIGKNVTTKQALLVAWGAAVAMIKEGAKKRGSFVISRVDDKTTCNRFVMPYSIDASQKGNVTLPNDGATLM</sequence>
<organism evidence="1 2">
    <name type="scientific">Vanilla planifolia</name>
    <name type="common">Vanilla</name>
    <dbReference type="NCBI Taxonomy" id="51239"/>
    <lineage>
        <taxon>Eukaryota</taxon>
        <taxon>Viridiplantae</taxon>
        <taxon>Streptophyta</taxon>
        <taxon>Embryophyta</taxon>
        <taxon>Tracheophyta</taxon>
        <taxon>Spermatophyta</taxon>
        <taxon>Magnoliopsida</taxon>
        <taxon>Liliopsida</taxon>
        <taxon>Asparagales</taxon>
        <taxon>Orchidaceae</taxon>
        <taxon>Vanilloideae</taxon>
        <taxon>Vanilleae</taxon>
        <taxon>Vanilla</taxon>
    </lineage>
</organism>
<dbReference type="EMBL" id="JADCNL010000464">
    <property type="protein sequence ID" value="KAG0447479.1"/>
    <property type="molecule type" value="Genomic_DNA"/>
</dbReference>
<proteinExistence type="predicted"/>
<protein>
    <submittedName>
        <fullName evidence="1">Uncharacterized protein</fullName>
    </submittedName>
</protein>
<gene>
    <name evidence="1" type="ORF">HPP92_028317</name>
</gene>
<reference evidence="1 2" key="1">
    <citation type="journal article" date="2020" name="Nat. Food">
        <title>A phased Vanilla planifolia genome enables genetic improvement of flavour and production.</title>
        <authorList>
            <person name="Hasing T."/>
            <person name="Tang H."/>
            <person name="Brym M."/>
            <person name="Khazi F."/>
            <person name="Huang T."/>
            <person name="Chambers A.H."/>
        </authorList>
    </citation>
    <scope>NUCLEOTIDE SEQUENCE [LARGE SCALE GENOMIC DNA]</scope>
    <source>
        <tissue evidence="1">Leaf</tissue>
    </source>
</reference>
<dbReference type="OrthoDB" id="26525at2759"/>
<name>A0A835P8A3_VANPL</name>
<comment type="caution">
    <text evidence="1">The sequence shown here is derived from an EMBL/GenBank/DDBJ whole genome shotgun (WGS) entry which is preliminary data.</text>
</comment>
<keyword evidence="2" id="KW-1185">Reference proteome</keyword>